<dbReference type="Pfam" id="PF03816">
    <property type="entry name" value="LytR_cpsA_psr"/>
    <property type="match status" value="1"/>
</dbReference>
<dbReference type="Proteomes" id="UP001500051">
    <property type="component" value="Unassembled WGS sequence"/>
</dbReference>
<dbReference type="Gene3D" id="3.40.630.190">
    <property type="entry name" value="LCP protein"/>
    <property type="match status" value="1"/>
</dbReference>
<feature type="transmembrane region" description="Helical" evidence="3">
    <location>
        <begin position="82"/>
        <end position="107"/>
    </location>
</feature>
<keyword evidence="6" id="KW-1185">Reference proteome</keyword>
<name>A0ABP7E4A3_9ACTN</name>
<reference evidence="6" key="1">
    <citation type="journal article" date="2019" name="Int. J. Syst. Evol. Microbiol.">
        <title>The Global Catalogue of Microorganisms (GCM) 10K type strain sequencing project: providing services to taxonomists for standard genome sequencing and annotation.</title>
        <authorList>
            <consortium name="The Broad Institute Genomics Platform"/>
            <consortium name="The Broad Institute Genome Sequencing Center for Infectious Disease"/>
            <person name="Wu L."/>
            <person name="Ma J."/>
        </authorList>
    </citation>
    <scope>NUCLEOTIDE SEQUENCE [LARGE SCALE GENOMIC DNA]</scope>
    <source>
        <strain evidence="6">JCM 16548</strain>
    </source>
</reference>
<proteinExistence type="inferred from homology"/>
<keyword evidence="3" id="KW-0812">Transmembrane</keyword>
<organism evidence="5 6">
    <name type="scientific">Microlunatus aurantiacus</name>
    <dbReference type="NCBI Taxonomy" id="446786"/>
    <lineage>
        <taxon>Bacteria</taxon>
        <taxon>Bacillati</taxon>
        <taxon>Actinomycetota</taxon>
        <taxon>Actinomycetes</taxon>
        <taxon>Propionibacteriales</taxon>
        <taxon>Propionibacteriaceae</taxon>
        <taxon>Microlunatus</taxon>
    </lineage>
</organism>
<evidence type="ECO:0000256" key="2">
    <source>
        <dbReference type="SAM" id="MobiDB-lite"/>
    </source>
</evidence>
<accession>A0ABP7E4A3</accession>
<feature type="domain" description="Cell envelope-related transcriptional attenuator" evidence="4">
    <location>
        <begin position="191"/>
        <end position="367"/>
    </location>
</feature>
<feature type="transmembrane region" description="Helical" evidence="3">
    <location>
        <begin position="28"/>
        <end position="47"/>
    </location>
</feature>
<dbReference type="RefSeq" id="WP_344813892.1">
    <property type="nucleotide sequence ID" value="NZ_BAAAYX010000019.1"/>
</dbReference>
<feature type="transmembrane region" description="Helical" evidence="3">
    <location>
        <begin position="54"/>
        <end position="76"/>
    </location>
</feature>
<feature type="compositionally biased region" description="Low complexity" evidence="2">
    <location>
        <begin position="448"/>
        <end position="466"/>
    </location>
</feature>
<dbReference type="InterPro" id="IPR050922">
    <property type="entry name" value="LytR/CpsA/Psr_CW_biosynth"/>
</dbReference>
<evidence type="ECO:0000313" key="5">
    <source>
        <dbReference type="EMBL" id="GAA3714119.1"/>
    </source>
</evidence>
<comment type="caution">
    <text evidence="5">The sequence shown here is derived from an EMBL/GenBank/DDBJ whole genome shotgun (WGS) entry which is preliminary data.</text>
</comment>
<keyword evidence="3" id="KW-1133">Transmembrane helix</keyword>
<feature type="transmembrane region" description="Helical" evidence="3">
    <location>
        <begin position="128"/>
        <end position="150"/>
    </location>
</feature>
<comment type="similarity">
    <text evidence="1">Belongs to the LytR/CpsA/Psr (LCP) family.</text>
</comment>
<evidence type="ECO:0000259" key="4">
    <source>
        <dbReference type="Pfam" id="PF03816"/>
    </source>
</evidence>
<evidence type="ECO:0000313" key="6">
    <source>
        <dbReference type="Proteomes" id="UP001500051"/>
    </source>
</evidence>
<dbReference type="PANTHER" id="PTHR33392">
    <property type="entry name" value="POLYISOPRENYL-TEICHOIC ACID--PEPTIDOGLYCAN TEICHOIC ACID TRANSFERASE TAGU"/>
    <property type="match status" value="1"/>
</dbReference>
<protein>
    <recommendedName>
        <fullName evidence="4">Cell envelope-related transcriptional attenuator domain-containing protein</fullName>
    </recommendedName>
</protein>
<sequence>MPFRGTHLPAPSWRTAQQHSDAIKLRRALGFVGMSLVMPGSAQLAAGNRTIGRIAICTWATVWALVVVLGLGALAWRSGVLSLFTTATVLVVLQVLLVALGIGWALLLIDAWRLARPPELARHHRLGFAGLSGVLALTVVGSLVASASFVSSQRSLMTEVFAGGGETRAQAGRYNILLLGGDAGKGRTGLRPDSLTVASVDAETGRTVLISLPRNMEDVPFPKGSPMRKKFPKGFGCDDGTCMLNAVYTYASTRKGLYPDDVKDPGVQATKEAVEGATGLSINYYAMVDLKGFEALIDAVGGVRVDVNRRVPIGGGTSRISGYIDKGDNQLLDGRRALWFARSRSESSDYDRMARQKCVMSAMLNQLDPLTVLSNFDQIAAAGKEIVKTDIPPSKIDTMVELALMAKAKPISSVAFVPPVIYPGSPDFAKMHNMVASKITASQAKENTSAPSTPTATEPASTVPTTHPTSPGSVPHGTATTTTANSKKSPAVTLKPGQQTEDLESVCSTS</sequence>
<dbReference type="InterPro" id="IPR004474">
    <property type="entry name" value="LytR_CpsA_psr"/>
</dbReference>
<dbReference type="NCBIfam" id="TIGR00350">
    <property type="entry name" value="lytR_cpsA_psr"/>
    <property type="match status" value="1"/>
</dbReference>
<gene>
    <name evidence="5" type="ORF">GCM10022204_36520</name>
</gene>
<dbReference type="EMBL" id="BAAAYX010000019">
    <property type="protein sequence ID" value="GAA3714119.1"/>
    <property type="molecule type" value="Genomic_DNA"/>
</dbReference>
<dbReference type="PANTHER" id="PTHR33392:SF6">
    <property type="entry name" value="POLYISOPRENYL-TEICHOIC ACID--PEPTIDOGLYCAN TEICHOIC ACID TRANSFERASE TAGU"/>
    <property type="match status" value="1"/>
</dbReference>
<keyword evidence="3" id="KW-0472">Membrane</keyword>
<feature type="region of interest" description="Disordered" evidence="2">
    <location>
        <begin position="442"/>
        <end position="510"/>
    </location>
</feature>
<feature type="compositionally biased region" description="Polar residues" evidence="2">
    <location>
        <begin position="496"/>
        <end position="510"/>
    </location>
</feature>
<evidence type="ECO:0000256" key="1">
    <source>
        <dbReference type="ARBA" id="ARBA00006068"/>
    </source>
</evidence>
<evidence type="ECO:0000256" key="3">
    <source>
        <dbReference type="SAM" id="Phobius"/>
    </source>
</evidence>